<feature type="domain" description="Reverse transcriptase zinc-binding" evidence="2">
    <location>
        <begin position="64"/>
        <end position="146"/>
    </location>
</feature>
<organism evidence="3 4">
    <name type="scientific">Senna tora</name>
    <dbReference type="NCBI Taxonomy" id="362788"/>
    <lineage>
        <taxon>Eukaryota</taxon>
        <taxon>Viridiplantae</taxon>
        <taxon>Streptophyta</taxon>
        <taxon>Embryophyta</taxon>
        <taxon>Tracheophyta</taxon>
        <taxon>Spermatophyta</taxon>
        <taxon>Magnoliopsida</taxon>
        <taxon>eudicotyledons</taxon>
        <taxon>Gunneridae</taxon>
        <taxon>Pentapetalae</taxon>
        <taxon>rosids</taxon>
        <taxon>fabids</taxon>
        <taxon>Fabales</taxon>
        <taxon>Fabaceae</taxon>
        <taxon>Caesalpinioideae</taxon>
        <taxon>Cassia clade</taxon>
        <taxon>Senna</taxon>
    </lineage>
</organism>
<gene>
    <name evidence="3" type="ORF">G2W53_041442</name>
</gene>
<dbReference type="PANTHER" id="PTHR47723:SF19">
    <property type="entry name" value="POLYNUCLEOTIDYL TRANSFERASE, RIBONUCLEASE H-LIKE SUPERFAMILY PROTEIN"/>
    <property type="match status" value="1"/>
</dbReference>
<evidence type="ECO:0000313" key="3">
    <source>
        <dbReference type="EMBL" id="KAF7802331.1"/>
    </source>
</evidence>
<comment type="caution">
    <text evidence="3">The sequence shown here is derived from an EMBL/GenBank/DDBJ whole genome shotgun (WGS) entry which is preliminary data.</text>
</comment>
<evidence type="ECO:0000259" key="2">
    <source>
        <dbReference type="Pfam" id="PF13966"/>
    </source>
</evidence>
<dbReference type="InterPro" id="IPR026960">
    <property type="entry name" value="RVT-Znf"/>
</dbReference>
<dbReference type="InterPro" id="IPR044730">
    <property type="entry name" value="RNase_H-like_dom_plant"/>
</dbReference>
<proteinExistence type="predicted"/>
<dbReference type="EMBL" id="JAAIUW010000013">
    <property type="protein sequence ID" value="KAF7802331.1"/>
    <property type="molecule type" value="Genomic_DNA"/>
</dbReference>
<dbReference type="PANTHER" id="PTHR47723">
    <property type="entry name" value="OS05G0353850 PROTEIN"/>
    <property type="match status" value="1"/>
</dbReference>
<reference evidence="3" key="1">
    <citation type="submission" date="2020-09" db="EMBL/GenBank/DDBJ databases">
        <title>Genome-Enabled Discovery of Anthraquinone Biosynthesis in Senna tora.</title>
        <authorList>
            <person name="Kang S.-H."/>
            <person name="Pandey R.P."/>
            <person name="Lee C.-M."/>
            <person name="Sim J.-S."/>
            <person name="Jeong J.-T."/>
            <person name="Choi B.-S."/>
            <person name="Jung M."/>
            <person name="Ginzburg D."/>
            <person name="Zhao K."/>
            <person name="Won S.Y."/>
            <person name="Oh T.-J."/>
            <person name="Yu Y."/>
            <person name="Kim N.-H."/>
            <person name="Lee O.R."/>
            <person name="Lee T.-H."/>
            <person name="Bashyal P."/>
            <person name="Kim T.-S."/>
            <person name="Lee W.-H."/>
            <person name="Kawkins C."/>
            <person name="Kim C.-K."/>
            <person name="Kim J.S."/>
            <person name="Ahn B.O."/>
            <person name="Rhee S.Y."/>
            <person name="Sohng J.K."/>
        </authorList>
    </citation>
    <scope>NUCLEOTIDE SEQUENCE</scope>
    <source>
        <tissue evidence="3">Leaf</tissue>
    </source>
</reference>
<dbReference type="OrthoDB" id="1436503at2759"/>
<dbReference type="InterPro" id="IPR036397">
    <property type="entry name" value="RNaseH_sf"/>
</dbReference>
<keyword evidence="4" id="KW-1185">Reference proteome</keyword>
<dbReference type="Pfam" id="PF13966">
    <property type="entry name" value="zf-RVT"/>
    <property type="match status" value="1"/>
</dbReference>
<dbReference type="GO" id="GO:0003676">
    <property type="term" value="F:nucleic acid binding"/>
    <property type="evidence" value="ECO:0007669"/>
    <property type="project" value="InterPro"/>
</dbReference>
<dbReference type="CDD" id="cd06222">
    <property type="entry name" value="RNase_H_like"/>
    <property type="match status" value="1"/>
</dbReference>
<dbReference type="InterPro" id="IPR012337">
    <property type="entry name" value="RNaseH-like_sf"/>
</dbReference>
<dbReference type="Proteomes" id="UP000634136">
    <property type="component" value="Unassembled WGS sequence"/>
</dbReference>
<dbReference type="InterPro" id="IPR002156">
    <property type="entry name" value="RNaseH_domain"/>
</dbReference>
<protein>
    <submittedName>
        <fullName evidence="3">Ribonuclease H</fullName>
    </submittedName>
</protein>
<feature type="domain" description="RNase H type-1" evidence="1">
    <location>
        <begin position="212"/>
        <end position="332"/>
    </location>
</feature>
<evidence type="ECO:0000259" key="1">
    <source>
        <dbReference type="Pfam" id="PF13456"/>
    </source>
</evidence>
<accession>A0A834SFP3</accession>
<sequence>MIWMIIDRSEKVEQYVDEHNQWDVNKLQISLPSSAVSLVLEINPPNATLGADVPAWSSSDDNHFSTRSAYLAVRKITESRTRSVWDAIWKGKIQYRHKFLLWRLCHDSLPTRSKTAVWSNACSVCPLCDTRRESNLHLFRDCIKASRCSLGLEDRAVNDPEFTYPKEPHLTILQYAKIQLSAWSLDGGLTQPRVPSLVSAWSKPEVGWIKVNTDGAVRRDSKLAGCGGIIRDHNGAWVKGFTLKIGLSNALTAELRSIAEGLSLAWDLGYRRVILENDSQVAINCCSGGPNSVNLCPLVASRVKELITRRWSVQLKHIYCPSNKCADILAKSSLASTDRLVILDRMPDIVKFAIDREALGGCPPRDLGG</sequence>
<dbReference type="Gene3D" id="3.30.420.10">
    <property type="entry name" value="Ribonuclease H-like superfamily/Ribonuclease H"/>
    <property type="match status" value="1"/>
</dbReference>
<dbReference type="SUPFAM" id="SSF53098">
    <property type="entry name" value="Ribonuclease H-like"/>
    <property type="match status" value="1"/>
</dbReference>
<name>A0A834SFP3_9FABA</name>
<evidence type="ECO:0000313" key="4">
    <source>
        <dbReference type="Proteomes" id="UP000634136"/>
    </source>
</evidence>
<dbReference type="Pfam" id="PF13456">
    <property type="entry name" value="RVT_3"/>
    <property type="match status" value="1"/>
</dbReference>
<dbReference type="GO" id="GO:0004523">
    <property type="term" value="F:RNA-DNA hybrid ribonuclease activity"/>
    <property type="evidence" value="ECO:0007669"/>
    <property type="project" value="InterPro"/>
</dbReference>
<dbReference type="InterPro" id="IPR053151">
    <property type="entry name" value="RNase_H-like"/>
</dbReference>
<dbReference type="AlphaFoldDB" id="A0A834SFP3"/>